<name>A0A2K3JKY3_TRIPR</name>
<dbReference type="CDD" id="cd01650">
    <property type="entry name" value="RT_nLTR_like"/>
    <property type="match status" value="1"/>
</dbReference>
<keyword evidence="2" id="KW-0675">Receptor</keyword>
<keyword evidence="2" id="KW-0808">Transferase</keyword>
<accession>A0A2K3JKY3</accession>
<organism evidence="2 3">
    <name type="scientific">Trifolium pratense</name>
    <name type="common">Red clover</name>
    <dbReference type="NCBI Taxonomy" id="57577"/>
    <lineage>
        <taxon>Eukaryota</taxon>
        <taxon>Viridiplantae</taxon>
        <taxon>Streptophyta</taxon>
        <taxon>Embryophyta</taxon>
        <taxon>Tracheophyta</taxon>
        <taxon>Spermatophyta</taxon>
        <taxon>Magnoliopsida</taxon>
        <taxon>eudicotyledons</taxon>
        <taxon>Gunneridae</taxon>
        <taxon>Pentapetalae</taxon>
        <taxon>rosids</taxon>
        <taxon>fabids</taxon>
        <taxon>Fabales</taxon>
        <taxon>Fabaceae</taxon>
        <taxon>Papilionoideae</taxon>
        <taxon>50 kb inversion clade</taxon>
        <taxon>NPAAA clade</taxon>
        <taxon>Hologalegina</taxon>
        <taxon>IRL clade</taxon>
        <taxon>Trifolieae</taxon>
        <taxon>Trifolium</taxon>
    </lineage>
</organism>
<dbReference type="AlphaFoldDB" id="A0A2K3JKY3"/>
<protein>
    <submittedName>
        <fullName evidence="2">Cysteine-rich receptor-like protein kinase</fullName>
    </submittedName>
</protein>
<dbReference type="SUPFAM" id="SSF56672">
    <property type="entry name" value="DNA/RNA polymerases"/>
    <property type="match status" value="1"/>
</dbReference>
<evidence type="ECO:0000313" key="2">
    <source>
        <dbReference type="EMBL" id="PNX54696.1"/>
    </source>
</evidence>
<feature type="non-terminal residue" evidence="2">
    <location>
        <position position="285"/>
    </location>
</feature>
<dbReference type="PANTHER" id="PTHR46890:SF50">
    <property type="entry name" value="RNA-DIRECTED DNA POLYMERASE, EUKARYOTA, REVERSE TRANSCRIPTASE ZINC-BINDING DOMAIN PROTEIN-RELATED"/>
    <property type="match status" value="1"/>
</dbReference>
<dbReference type="InterPro" id="IPR043502">
    <property type="entry name" value="DNA/RNA_pol_sf"/>
</dbReference>
<evidence type="ECO:0000313" key="3">
    <source>
        <dbReference type="Proteomes" id="UP000236291"/>
    </source>
</evidence>
<dbReference type="STRING" id="57577.A0A2K3JKY3"/>
<reference evidence="2 3" key="2">
    <citation type="journal article" date="2017" name="Front. Plant Sci.">
        <title>Gene Classification and Mining of Molecular Markers Useful in Red Clover (Trifolium pratense) Breeding.</title>
        <authorList>
            <person name="Istvanek J."/>
            <person name="Dluhosova J."/>
            <person name="Dluhos P."/>
            <person name="Patkova L."/>
            <person name="Nedelnik J."/>
            <person name="Repkova J."/>
        </authorList>
    </citation>
    <scope>NUCLEOTIDE SEQUENCE [LARGE SCALE GENOMIC DNA]</scope>
    <source>
        <strain evidence="3">cv. Tatra</strain>
        <tissue evidence="2">Young leaves</tissue>
    </source>
</reference>
<dbReference type="EMBL" id="ASHM01068877">
    <property type="protein sequence ID" value="PNX54696.1"/>
    <property type="molecule type" value="Genomic_DNA"/>
</dbReference>
<dbReference type="Pfam" id="PF00078">
    <property type="entry name" value="RVT_1"/>
    <property type="match status" value="1"/>
</dbReference>
<proteinExistence type="predicted"/>
<dbReference type="GO" id="GO:0016301">
    <property type="term" value="F:kinase activity"/>
    <property type="evidence" value="ECO:0007669"/>
    <property type="project" value="UniProtKB-KW"/>
</dbReference>
<evidence type="ECO:0000259" key="1">
    <source>
        <dbReference type="PROSITE" id="PS50878"/>
    </source>
</evidence>
<dbReference type="InterPro" id="IPR052343">
    <property type="entry name" value="Retrotransposon-Effector_Assoc"/>
</dbReference>
<sequence length="285" mass="32382">MLKKGAEWLHGVAAIKVEAKTHFSKHLSEDWNSRPFLHGLDFDSLSVDDNALLLAPFDEVEVKETIWSCDGEFHEKAVLPKAITASFFTLIPKKDHPQDLFDYRPICLIGSLYKILSKILANRLKKVLGTSISMCQSAFLPQRQILDGVMVLNEIIDLAKRRKDSCLLFKVDFERAYDTVSWGFLEGMMRKMGFGEGWLKWMRVCIFESSMSILVNGSPTEDFIVGRGLRQGDPLSPFLFLIVAEGLAGMMNKAVDIRKFKGFKINENLQFQFLQFADDTIIMGE</sequence>
<dbReference type="PANTHER" id="PTHR46890">
    <property type="entry name" value="NON-LTR RETROLELEMENT REVERSE TRANSCRIPTASE-LIKE PROTEIN-RELATED"/>
    <property type="match status" value="1"/>
</dbReference>
<dbReference type="InterPro" id="IPR000477">
    <property type="entry name" value="RT_dom"/>
</dbReference>
<feature type="domain" description="Reverse transcriptase" evidence="1">
    <location>
        <begin position="72"/>
        <end position="285"/>
    </location>
</feature>
<dbReference type="Proteomes" id="UP000236291">
    <property type="component" value="Unassembled WGS sequence"/>
</dbReference>
<dbReference type="PROSITE" id="PS50878">
    <property type="entry name" value="RT_POL"/>
    <property type="match status" value="1"/>
</dbReference>
<gene>
    <name evidence="2" type="ORF">L195_g048317</name>
</gene>
<keyword evidence="2" id="KW-0418">Kinase</keyword>
<comment type="caution">
    <text evidence="2">The sequence shown here is derived from an EMBL/GenBank/DDBJ whole genome shotgun (WGS) entry which is preliminary data.</text>
</comment>
<reference evidence="2 3" key="1">
    <citation type="journal article" date="2014" name="Am. J. Bot.">
        <title>Genome assembly and annotation for red clover (Trifolium pratense; Fabaceae).</title>
        <authorList>
            <person name="Istvanek J."/>
            <person name="Jaros M."/>
            <person name="Krenek A."/>
            <person name="Repkova J."/>
        </authorList>
    </citation>
    <scope>NUCLEOTIDE SEQUENCE [LARGE SCALE GENOMIC DNA]</scope>
    <source>
        <strain evidence="3">cv. Tatra</strain>
        <tissue evidence="2">Young leaves</tissue>
    </source>
</reference>